<dbReference type="InterPro" id="IPR018378">
    <property type="entry name" value="C-type_lectin_CS"/>
</dbReference>
<feature type="chain" id="PRO_5044884661" description="C-type lectin domain-containing protein" evidence="2">
    <location>
        <begin position="22"/>
        <end position="149"/>
    </location>
</feature>
<keyword evidence="2" id="KW-0732">Signal</keyword>
<evidence type="ECO:0000259" key="3">
    <source>
        <dbReference type="PROSITE" id="PS50041"/>
    </source>
</evidence>
<evidence type="ECO:0000256" key="2">
    <source>
        <dbReference type="SAM" id="SignalP"/>
    </source>
</evidence>
<feature type="domain" description="C-type lectin" evidence="3">
    <location>
        <begin position="27"/>
        <end position="146"/>
    </location>
</feature>
<dbReference type="InterPro" id="IPR001304">
    <property type="entry name" value="C-type_lectin-like"/>
</dbReference>
<dbReference type="SMART" id="SM00034">
    <property type="entry name" value="CLECT"/>
    <property type="match status" value="1"/>
</dbReference>
<keyword evidence="1" id="KW-1015">Disulfide bond</keyword>
<gene>
    <name evidence="4" type="ORF">UPYG_G00269230</name>
</gene>
<dbReference type="EMBL" id="JAGEUA010000008">
    <property type="protein sequence ID" value="KAL0968618.1"/>
    <property type="molecule type" value="Genomic_DNA"/>
</dbReference>
<reference evidence="4 5" key="1">
    <citation type="submission" date="2024-06" db="EMBL/GenBank/DDBJ databases">
        <authorList>
            <person name="Pan Q."/>
            <person name="Wen M."/>
            <person name="Jouanno E."/>
            <person name="Zahm M."/>
            <person name="Klopp C."/>
            <person name="Cabau C."/>
            <person name="Louis A."/>
            <person name="Berthelot C."/>
            <person name="Parey E."/>
            <person name="Roest Crollius H."/>
            <person name="Montfort J."/>
            <person name="Robinson-Rechavi M."/>
            <person name="Bouchez O."/>
            <person name="Lampietro C."/>
            <person name="Lopez Roques C."/>
            <person name="Donnadieu C."/>
            <person name="Postlethwait J."/>
            <person name="Bobe J."/>
            <person name="Verreycken H."/>
            <person name="Guiguen Y."/>
        </authorList>
    </citation>
    <scope>NUCLEOTIDE SEQUENCE [LARGE SCALE GENOMIC DNA]</scope>
    <source>
        <strain evidence="4">Up_M1</strain>
        <tissue evidence="4">Testis</tissue>
    </source>
</reference>
<keyword evidence="5" id="KW-1185">Reference proteome</keyword>
<organism evidence="4 5">
    <name type="scientific">Umbra pygmaea</name>
    <name type="common">Eastern mudminnow</name>
    <dbReference type="NCBI Taxonomy" id="75934"/>
    <lineage>
        <taxon>Eukaryota</taxon>
        <taxon>Metazoa</taxon>
        <taxon>Chordata</taxon>
        <taxon>Craniata</taxon>
        <taxon>Vertebrata</taxon>
        <taxon>Euteleostomi</taxon>
        <taxon>Actinopterygii</taxon>
        <taxon>Neopterygii</taxon>
        <taxon>Teleostei</taxon>
        <taxon>Protacanthopterygii</taxon>
        <taxon>Esociformes</taxon>
        <taxon>Umbridae</taxon>
        <taxon>Umbra</taxon>
    </lineage>
</organism>
<dbReference type="PROSITE" id="PS00615">
    <property type="entry name" value="C_TYPE_LECTIN_1"/>
    <property type="match status" value="1"/>
</dbReference>
<proteinExistence type="predicted"/>
<name>A0ABD0WF85_UMBPY</name>
<evidence type="ECO:0000313" key="5">
    <source>
        <dbReference type="Proteomes" id="UP001557470"/>
    </source>
</evidence>
<evidence type="ECO:0000256" key="1">
    <source>
        <dbReference type="ARBA" id="ARBA00023157"/>
    </source>
</evidence>
<dbReference type="Proteomes" id="UP001557470">
    <property type="component" value="Unassembled WGS sequence"/>
</dbReference>
<dbReference type="CDD" id="cd00037">
    <property type="entry name" value="CLECT"/>
    <property type="match status" value="1"/>
</dbReference>
<dbReference type="InterPro" id="IPR016187">
    <property type="entry name" value="CTDL_fold"/>
</dbReference>
<evidence type="ECO:0000313" key="4">
    <source>
        <dbReference type="EMBL" id="KAL0968618.1"/>
    </source>
</evidence>
<dbReference type="InterPro" id="IPR050111">
    <property type="entry name" value="C-type_lectin/snaclec_domain"/>
</dbReference>
<feature type="signal peptide" evidence="2">
    <location>
        <begin position="1"/>
        <end position="21"/>
    </location>
</feature>
<dbReference type="Pfam" id="PF00059">
    <property type="entry name" value="Lectin_C"/>
    <property type="match status" value="1"/>
</dbReference>
<dbReference type="SUPFAM" id="SSF56436">
    <property type="entry name" value="C-type lectin-like"/>
    <property type="match status" value="1"/>
</dbReference>
<dbReference type="AlphaFoldDB" id="A0ABD0WF85"/>
<dbReference type="InterPro" id="IPR016186">
    <property type="entry name" value="C-type_lectin-like/link_sf"/>
</dbReference>
<dbReference type="PANTHER" id="PTHR22803">
    <property type="entry name" value="MANNOSE, PHOSPHOLIPASE, LECTIN RECEPTOR RELATED"/>
    <property type="match status" value="1"/>
</dbReference>
<dbReference type="PROSITE" id="PS50041">
    <property type="entry name" value="C_TYPE_LECTIN_2"/>
    <property type="match status" value="1"/>
</dbReference>
<accession>A0ABD0WF85</accession>
<sequence>MGKFTILLLLITAIVLGNANAQSWTEINSRYFTYNSTPRSWVEAEKYCRAIGGNLASVHSAGEYDAIRQLVARSTGGNPATWIGGTDIYQDRTWFWSDGTRFDYANWNGGEPNNANGREPCIQINAGAGHQWNDLSCGQTLPSVCSRRR</sequence>
<protein>
    <recommendedName>
        <fullName evidence="3">C-type lectin domain-containing protein</fullName>
    </recommendedName>
</protein>
<dbReference type="Gene3D" id="3.10.100.10">
    <property type="entry name" value="Mannose-Binding Protein A, subunit A"/>
    <property type="match status" value="1"/>
</dbReference>
<comment type="caution">
    <text evidence="4">The sequence shown here is derived from an EMBL/GenBank/DDBJ whole genome shotgun (WGS) entry which is preliminary data.</text>
</comment>